<feature type="domain" description="LpxI N-terminal" evidence="1">
    <location>
        <begin position="8"/>
        <end position="70"/>
    </location>
</feature>
<dbReference type="Gene3D" id="3.40.50.20">
    <property type="match status" value="1"/>
</dbReference>
<comment type="caution">
    <text evidence="2">The sequence shown here is derived from an EMBL/GenBank/DDBJ whole genome shotgun (WGS) entry which is preliminary data.</text>
</comment>
<dbReference type="AlphaFoldDB" id="X1JHB3"/>
<organism evidence="2">
    <name type="scientific">marine sediment metagenome</name>
    <dbReference type="NCBI Taxonomy" id="412755"/>
    <lineage>
        <taxon>unclassified sequences</taxon>
        <taxon>metagenomes</taxon>
        <taxon>ecological metagenomes</taxon>
    </lineage>
</organism>
<evidence type="ECO:0000259" key="1">
    <source>
        <dbReference type="Pfam" id="PF17930"/>
    </source>
</evidence>
<name>X1JHB3_9ZZZZ</name>
<evidence type="ECO:0000313" key="2">
    <source>
        <dbReference type="EMBL" id="GAH77719.1"/>
    </source>
</evidence>
<protein>
    <recommendedName>
        <fullName evidence="1">LpxI N-terminal domain-containing protein</fullName>
    </recommendedName>
</protein>
<sequence>MDEREVKRLAVFAGNGRLPRIALKNASRLGFDVLVIALTDQAKELTADSGFPTERVSLGKVGFCMRLLSELGGGLGPVYR</sequence>
<dbReference type="InterPro" id="IPR041255">
    <property type="entry name" value="LpxI_N"/>
</dbReference>
<gene>
    <name evidence="2" type="ORF">S03H2_62496</name>
</gene>
<dbReference type="EMBL" id="BARU01040425">
    <property type="protein sequence ID" value="GAH77719.1"/>
    <property type="molecule type" value="Genomic_DNA"/>
</dbReference>
<reference evidence="2" key="1">
    <citation type="journal article" date="2014" name="Front. Microbiol.">
        <title>High frequency of phylogenetically diverse reductive dehalogenase-homologous genes in deep subseafloor sedimentary metagenomes.</title>
        <authorList>
            <person name="Kawai M."/>
            <person name="Futagami T."/>
            <person name="Toyoda A."/>
            <person name="Takaki Y."/>
            <person name="Nishi S."/>
            <person name="Hori S."/>
            <person name="Arai W."/>
            <person name="Tsubouchi T."/>
            <person name="Morono Y."/>
            <person name="Uchiyama I."/>
            <person name="Ito T."/>
            <person name="Fujiyama A."/>
            <person name="Inagaki F."/>
            <person name="Takami H."/>
        </authorList>
    </citation>
    <scope>NUCLEOTIDE SEQUENCE</scope>
    <source>
        <strain evidence="2">Expedition CK06-06</strain>
    </source>
</reference>
<accession>X1JHB3</accession>
<dbReference type="Pfam" id="PF17930">
    <property type="entry name" value="LpxI_N"/>
    <property type="match status" value="1"/>
</dbReference>
<proteinExistence type="predicted"/>